<proteinExistence type="predicted"/>
<gene>
    <name evidence="1" type="ORF">RRG08_020571</name>
</gene>
<dbReference type="EMBL" id="JAWDGP010002576">
    <property type="protein sequence ID" value="KAK3781880.1"/>
    <property type="molecule type" value="Genomic_DNA"/>
</dbReference>
<name>A0AAE1A625_9GAST</name>
<protein>
    <submittedName>
        <fullName evidence="1">Uncharacterized protein</fullName>
    </submittedName>
</protein>
<accession>A0AAE1A625</accession>
<keyword evidence="2" id="KW-1185">Reference proteome</keyword>
<organism evidence="1 2">
    <name type="scientific">Elysia crispata</name>
    <name type="common">lettuce slug</name>
    <dbReference type="NCBI Taxonomy" id="231223"/>
    <lineage>
        <taxon>Eukaryota</taxon>
        <taxon>Metazoa</taxon>
        <taxon>Spiralia</taxon>
        <taxon>Lophotrochozoa</taxon>
        <taxon>Mollusca</taxon>
        <taxon>Gastropoda</taxon>
        <taxon>Heterobranchia</taxon>
        <taxon>Euthyneura</taxon>
        <taxon>Panpulmonata</taxon>
        <taxon>Sacoglossa</taxon>
        <taxon>Placobranchoidea</taxon>
        <taxon>Plakobranchidae</taxon>
        <taxon>Elysia</taxon>
    </lineage>
</organism>
<reference evidence="1" key="1">
    <citation type="journal article" date="2023" name="G3 (Bethesda)">
        <title>A reference genome for the long-term kleptoplast-retaining sea slug Elysia crispata morphotype clarki.</title>
        <authorList>
            <person name="Eastman K.E."/>
            <person name="Pendleton A.L."/>
            <person name="Shaikh M.A."/>
            <person name="Suttiyut T."/>
            <person name="Ogas R."/>
            <person name="Tomko P."/>
            <person name="Gavelis G."/>
            <person name="Widhalm J.R."/>
            <person name="Wisecaver J.H."/>
        </authorList>
    </citation>
    <scope>NUCLEOTIDE SEQUENCE</scope>
    <source>
        <strain evidence="1">ECLA1</strain>
    </source>
</reference>
<dbReference type="Proteomes" id="UP001283361">
    <property type="component" value="Unassembled WGS sequence"/>
</dbReference>
<dbReference type="AlphaFoldDB" id="A0AAE1A625"/>
<sequence>MILSFRAIPCLMVDLKEAHSMLLRSLRYKDRIFHHDDRNSVTMIKEHIAGLHRTISPTFVHGFYSVQKQFSSDD</sequence>
<comment type="caution">
    <text evidence="1">The sequence shown here is derived from an EMBL/GenBank/DDBJ whole genome shotgun (WGS) entry which is preliminary data.</text>
</comment>
<evidence type="ECO:0000313" key="2">
    <source>
        <dbReference type="Proteomes" id="UP001283361"/>
    </source>
</evidence>
<evidence type="ECO:0000313" key="1">
    <source>
        <dbReference type="EMBL" id="KAK3781880.1"/>
    </source>
</evidence>